<evidence type="ECO:0000313" key="2">
    <source>
        <dbReference type="Proteomes" id="UP001642464"/>
    </source>
</evidence>
<evidence type="ECO:0000313" key="1">
    <source>
        <dbReference type="EMBL" id="CAK9054076.1"/>
    </source>
</evidence>
<feature type="non-terminal residue" evidence="1">
    <location>
        <position position="365"/>
    </location>
</feature>
<dbReference type="Proteomes" id="UP001642464">
    <property type="component" value="Unassembled WGS sequence"/>
</dbReference>
<sequence>MRVQMPDVNGQKVEEILVRAKVIGKGLSTWQGLILGGRALDAVERGGLGFRPAASRHVFDGLGVKLPRKEEMEPFPDRAYPFVSIPKTLFDQAWDPDEEGDEVKMEGEVFVSEEDLVMEPMTGDWIRVTSQEGTSRRQVSEGDTVILPFEGAKAEVVPGIWDPKQAEGQVYVAAQDTEIVISKGDPLCVAVREICPTCQVVEAAAWISGPECEACKGMQVPRCGTNGLCKRCGSRMVGREQKRCARCRPQQANGKPQVVLLLAGLMAFLTAGVAAEGAPEAVSKGVTSTWKPAQESVFHIVETPGALDLMAEESPTDEYYHLLREDMEKRYPEASIHLLDHLEALESFLDRSIIAGMTFGIDKAS</sequence>
<protein>
    <submittedName>
        <fullName evidence="1">Uncharacterized protein</fullName>
    </submittedName>
</protein>
<dbReference type="EMBL" id="CAXAMM010023734">
    <property type="protein sequence ID" value="CAK9054076.1"/>
    <property type="molecule type" value="Genomic_DNA"/>
</dbReference>
<gene>
    <name evidence="1" type="ORF">SCF082_LOCUS29398</name>
</gene>
<reference evidence="1 2" key="1">
    <citation type="submission" date="2024-02" db="EMBL/GenBank/DDBJ databases">
        <authorList>
            <person name="Chen Y."/>
            <person name="Shah S."/>
            <person name="Dougan E. K."/>
            <person name="Thang M."/>
            <person name="Chan C."/>
        </authorList>
    </citation>
    <scope>NUCLEOTIDE SEQUENCE [LARGE SCALE GENOMIC DNA]</scope>
</reference>
<comment type="caution">
    <text evidence="1">The sequence shown here is derived from an EMBL/GenBank/DDBJ whole genome shotgun (WGS) entry which is preliminary data.</text>
</comment>
<proteinExistence type="predicted"/>
<organism evidence="1 2">
    <name type="scientific">Durusdinium trenchii</name>
    <dbReference type="NCBI Taxonomy" id="1381693"/>
    <lineage>
        <taxon>Eukaryota</taxon>
        <taxon>Sar</taxon>
        <taxon>Alveolata</taxon>
        <taxon>Dinophyceae</taxon>
        <taxon>Suessiales</taxon>
        <taxon>Symbiodiniaceae</taxon>
        <taxon>Durusdinium</taxon>
    </lineage>
</organism>
<keyword evidence="2" id="KW-1185">Reference proteome</keyword>
<name>A0ABP0MRH1_9DINO</name>
<accession>A0ABP0MRH1</accession>